<name>A0ABC8R970_9AQUA</name>
<keyword evidence="9" id="KW-1185">Reference proteome</keyword>
<comment type="subcellular location">
    <subcellularLocation>
        <location evidence="1">Nucleus</location>
    </subcellularLocation>
</comment>
<dbReference type="InterPro" id="IPR011598">
    <property type="entry name" value="bHLH_dom"/>
</dbReference>
<keyword evidence="5" id="KW-0539">Nucleus</keyword>
<dbReference type="Gene3D" id="4.10.280.10">
    <property type="entry name" value="Helix-loop-helix DNA-binding domain"/>
    <property type="match status" value="1"/>
</dbReference>
<dbReference type="SUPFAM" id="SSF47459">
    <property type="entry name" value="HLH, helix-loop-helix DNA-binding domain"/>
    <property type="match status" value="1"/>
</dbReference>
<sequence length="325" mass="36553">MFNIEEYNRYIDEIIPKSMELSPKNANQVGNMEEEEEEISDSFPKLSEMYYYLSNTSYNQHDQKLCLSSFPTSGQTSRSEQLAAIELLYPNTQTYDRFQCAAPASYYNLNHVPRTSIPNLQLSSLVSNSFGLNLSTGLISNTNRGGGCDESLEESIFLSNDHMQDQSSIPKQTSSASGNEATRTKRLNNIQKEQPFPDQAAKKCRFLSKSSCPALKVRKEKLGDRIAALHKLVAPFGKTDTASVLTEAIGYIKFLQDQIQTLSVPCMESSGSKPRRLTMQRNSRMDERKQEEQQMNGLRSRGLCLVPLSLHTSLPTMEGYLSDHC</sequence>
<organism evidence="8 9">
    <name type="scientific">Ilex paraguariensis</name>
    <name type="common">yerba mate</name>
    <dbReference type="NCBI Taxonomy" id="185542"/>
    <lineage>
        <taxon>Eukaryota</taxon>
        <taxon>Viridiplantae</taxon>
        <taxon>Streptophyta</taxon>
        <taxon>Embryophyta</taxon>
        <taxon>Tracheophyta</taxon>
        <taxon>Spermatophyta</taxon>
        <taxon>Magnoliopsida</taxon>
        <taxon>eudicotyledons</taxon>
        <taxon>Gunneridae</taxon>
        <taxon>Pentapetalae</taxon>
        <taxon>asterids</taxon>
        <taxon>campanulids</taxon>
        <taxon>Aquifoliales</taxon>
        <taxon>Aquifoliaceae</taxon>
        <taxon>Ilex</taxon>
    </lineage>
</organism>
<dbReference type="GO" id="GO:0005634">
    <property type="term" value="C:nucleus"/>
    <property type="evidence" value="ECO:0007669"/>
    <property type="project" value="UniProtKB-SubCell"/>
</dbReference>
<evidence type="ECO:0000256" key="2">
    <source>
        <dbReference type="ARBA" id="ARBA00023015"/>
    </source>
</evidence>
<dbReference type="EMBL" id="CAUOFW020001120">
    <property type="protein sequence ID" value="CAK9141293.1"/>
    <property type="molecule type" value="Genomic_DNA"/>
</dbReference>
<dbReference type="Proteomes" id="UP001642360">
    <property type="component" value="Unassembled WGS sequence"/>
</dbReference>
<keyword evidence="2" id="KW-0805">Transcription regulation</keyword>
<evidence type="ECO:0000313" key="8">
    <source>
        <dbReference type="EMBL" id="CAK9141293.1"/>
    </source>
</evidence>
<dbReference type="GO" id="GO:0003677">
    <property type="term" value="F:DNA binding"/>
    <property type="evidence" value="ECO:0007669"/>
    <property type="project" value="UniProtKB-KW"/>
</dbReference>
<evidence type="ECO:0000256" key="6">
    <source>
        <dbReference type="SAM" id="MobiDB-lite"/>
    </source>
</evidence>
<feature type="region of interest" description="Disordered" evidence="6">
    <location>
        <begin position="266"/>
        <end position="296"/>
    </location>
</feature>
<protein>
    <recommendedName>
        <fullName evidence="7">BHLH domain-containing protein</fullName>
    </recommendedName>
</protein>
<evidence type="ECO:0000313" key="9">
    <source>
        <dbReference type="Proteomes" id="UP001642360"/>
    </source>
</evidence>
<accession>A0ABC8R970</accession>
<evidence type="ECO:0000256" key="5">
    <source>
        <dbReference type="ARBA" id="ARBA00023242"/>
    </source>
</evidence>
<dbReference type="PANTHER" id="PTHR16223">
    <property type="entry name" value="TRANSCRIPTION FACTOR BHLH83-RELATED"/>
    <property type="match status" value="1"/>
</dbReference>
<gene>
    <name evidence="8" type="ORF">ILEXP_LOCUS8860</name>
</gene>
<keyword evidence="3" id="KW-0238">DNA-binding</keyword>
<dbReference type="AlphaFoldDB" id="A0ABC8R970"/>
<reference evidence="8 9" key="1">
    <citation type="submission" date="2024-02" db="EMBL/GenBank/DDBJ databases">
        <authorList>
            <person name="Vignale AGUSTIN F."/>
            <person name="Sosa J E."/>
            <person name="Modenutti C."/>
        </authorList>
    </citation>
    <scope>NUCLEOTIDE SEQUENCE [LARGE SCALE GENOMIC DNA]</scope>
</reference>
<dbReference type="PANTHER" id="PTHR16223:SF56">
    <property type="entry name" value="TRANSCRIPTION FACTOR BHLH110"/>
    <property type="match status" value="1"/>
</dbReference>
<evidence type="ECO:0000256" key="4">
    <source>
        <dbReference type="ARBA" id="ARBA00023163"/>
    </source>
</evidence>
<feature type="compositionally biased region" description="Basic and acidic residues" evidence="6">
    <location>
        <begin position="283"/>
        <end position="292"/>
    </location>
</feature>
<dbReference type="InterPro" id="IPR036638">
    <property type="entry name" value="HLH_DNA-bd_sf"/>
</dbReference>
<feature type="domain" description="BHLH" evidence="7">
    <location>
        <begin position="206"/>
        <end position="255"/>
    </location>
</feature>
<dbReference type="InterPro" id="IPR045843">
    <property type="entry name" value="IND-like"/>
</dbReference>
<comment type="caution">
    <text evidence="8">The sequence shown here is derived from an EMBL/GenBank/DDBJ whole genome shotgun (WGS) entry which is preliminary data.</text>
</comment>
<dbReference type="InterPro" id="IPR045239">
    <property type="entry name" value="bHLH95_bHLH"/>
</dbReference>
<dbReference type="PROSITE" id="PS50888">
    <property type="entry name" value="BHLH"/>
    <property type="match status" value="1"/>
</dbReference>
<keyword evidence="4" id="KW-0804">Transcription</keyword>
<evidence type="ECO:0000256" key="1">
    <source>
        <dbReference type="ARBA" id="ARBA00004123"/>
    </source>
</evidence>
<feature type="region of interest" description="Disordered" evidence="6">
    <location>
        <begin position="163"/>
        <end position="182"/>
    </location>
</feature>
<dbReference type="CDD" id="cd11393">
    <property type="entry name" value="bHLH_AtbHLH_like"/>
    <property type="match status" value="1"/>
</dbReference>
<proteinExistence type="predicted"/>
<evidence type="ECO:0000256" key="3">
    <source>
        <dbReference type="ARBA" id="ARBA00023125"/>
    </source>
</evidence>
<feature type="compositionally biased region" description="Polar residues" evidence="6">
    <location>
        <begin position="165"/>
        <end position="182"/>
    </location>
</feature>
<evidence type="ECO:0000259" key="7">
    <source>
        <dbReference type="PROSITE" id="PS50888"/>
    </source>
</evidence>